<feature type="domain" description="ABC transporter" evidence="3">
    <location>
        <begin position="1"/>
        <end position="233"/>
    </location>
</feature>
<dbReference type="InterPro" id="IPR050334">
    <property type="entry name" value="Molybdenum_import_ModC"/>
</dbReference>
<evidence type="ECO:0000256" key="1">
    <source>
        <dbReference type="ARBA" id="ARBA00022741"/>
    </source>
</evidence>
<dbReference type="GO" id="GO:0016020">
    <property type="term" value="C:membrane"/>
    <property type="evidence" value="ECO:0007669"/>
    <property type="project" value="InterPro"/>
</dbReference>
<dbReference type="KEGG" id="dbr:Deba_1267"/>
<dbReference type="HOGENOM" id="CLU_000604_1_22_7"/>
<dbReference type="InterPro" id="IPR017871">
    <property type="entry name" value="ABC_transporter-like_CS"/>
</dbReference>
<gene>
    <name evidence="4" type="ordered locus">Deba_1267</name>
</gene>
<keyword evidence="2" id="KW-0067">ATP-binding</keyword>
<dbReference type="PANTHER" id="PTHR43514:SF4">
    <property type="entry name" value="ABC TRANSPORTER I FAMILY MEMBER 10"/>
    <property type="match status" value="1"/>
</dbReference>
<dbReference type="PROSITE" id="PS00211">
    <property type="entry name" value="ABC_TRANSPORTER_1"/>
    <property type="match status" value="1"/>
</dbReference>
<evidence type="ECO:0000259" key="3">
    <source>
        <dbReference type="PROSITE" id="PS50893"/>
    </source>
</evidence>
<dbReference type="InterPro" id="IPR003593">
    <property type="entry name" value="AAA+_ATPase"/>
</dbReference>
<proteinExistence type="predicted"/>
<dbReference type="InterPro" id="IPR011868">
    <property type="entry name" value="ModC_ABC_ATP-bd"/>
</dbReference>
<dbReference type="OrthoDB" id="9809450at2"/>
<dbReference type="SUPFAM" id="SSF52540">
    <property type="entry name" value="P-loop containing nucleoside triphosphate hydrolases"/>
    <property type="match status" value="1"/>
</dbReference>
<keyword evidence="5" id="KW-1185">Reference proteome</keyword>
<name>E1QG25_DESB2</name>
<dbReference type="InterPro" id="IPR003439">
    <property type="entry name" value="ABC_transporter-like_ATP-bd"/>
</dbReference>
<dbReference type="EMBL" id="CP002085">
    <property type="protein sequence ID" value="ADK84635.1"/>
    <property type="molecule type" value="Genomic_DNA"/>
</dbReference>
<dbReference type="GO" id="GO:0015098">
    <property type="term" value="F:molybdate ion transmembrane transporter activity"/>
    <property type="evidence" value="ECO:0007669"/>
    <property type="project" value="InterPro"/>
</dbReference>
<dbReference type="Gene3D" id="3.40.50.300">
    <property type="entry name" value="P-loop containing nucleotide triphosphate hydrolases"/>
    <property type="match status" value="1"/>
</dbReference>
<dbReference type="GO" id="GO:0140359">
    <property type="term" value="F:ABC-type transporter activity"/>
    <property type="evidence" value="ECO:0007669"/>
    <property type="project" value="InterPro"/>
</dbReference>
<organism evidence="4 5">
    <name type="scientific">Desulfarculus baarsii (strain ATCC 33931 / DSM 2075 / LMG 7858 / VKM B-1802 / 2st14)</name>
    <dbReference type="NCBI Taxonomy" id="644282"/>
    <lineage>
        <taxon>Bacteria</taxon>
        <taxon>Pseudomonadati</taxon>
        <taxon>Thermodesulfobacteriota</taxon>
        <taxon>Desulfarculia</taxon>
        <taxon>Desulfarculales</taxon>
        <taxon>Desulfarculaceae</taxon>
        <taxon>Desulfarculus</taxon>
    </lineage>
</organism>
<dbReference type="GO" id="GO:0016887">
    <property type="term" value="F:ATP hydrolysis activity"/>
    <property type="evidence" value="ECO:0007669"/>
    <property type="project" value="InterPro"/>
</dbReference>
<dbReference type="STRING" id="644282.Deba_1267"/>
<dbReference type="InterPro" id="IPR027417">
    <property type="entry name" value="P-loop_NTPase"/>
</dbReference>
<dbReference type="eggNOG" id="COG4148">
    <property type="taxonomic scope" value="Bacteria"/>
</dbReference>
<dbReference type="PANTHER" id="PTHR43514">
    <property type="entry name" value="ABC TRANSPORTER I FAMILY MEMBER 10"/>
    <property type="match status" value="1"/>
</dbReference>
<dbReference type="GO" id="GO:0005524">
    <property type="term" value="F:ATP binding"/>
    <property type="evidence" value="ECO:0007669"/>
    <property type="project" value="UniProtKB-KW"/>
</dbReference>
<dbReference type="Pfam" id="PF00005">
    <property type="entry name" value="ABC_tran"/>
    <property type="match status" value="1"/>
</dbReference>
<dbReference type="NCBIfam" id="TIGR02142">
    <property type="entry name" value="modC_ABC"/>
    <property type="match status" value="1"/>
</dbReference>
<accession>E1QG25</accession>
<evidence type="ECO:0000313" key="4">
    <source>
        <dbReference type="EMBL" id="ADK84635.1"/>
    </source>
</evidence>
<dbReference type="SMART" id="SM00382">
    <property type="entry name" value="AAA"/>
    <property type="match status" value="1"/>
</dbReference>
<dbReference type="Proteomes" id="UP000009047">
    <property type="component" value="Chromosome"/>
</dbReference>
<dbReference type="PROSITE" id="PS50893">
    <property type="entry name" value="ABC_TRANSPORTER_2"/>
    <property type="match status" value="1"/>
</dbReference>
<evidence type="ECO:0000256" key="2">
    <source>
        <dbReference type="ARBA" id="ARBA00022840"/>
    </source>
</evidence>
<keyword evidence="1" id="KW-0547">Nucleotide-binding</keyword>
<dbReference type="AlphaFoldDB" id="E1QG25"/>
<sequence length="235" mass="25684">MFLAKLRKRLGELDLEVEFCRDAPGVTALFGPSGAGKTSVVGMLAGLTRPDAGRVELDGRALYDSATGVNLPPEKRRVGYVFQEGRLFPHLSVRANLRYGQRLTPPGQAWADFEQVVEMLGLEPLLRRRPGRLSGGEKQRVAIGRALLASPRLLLLDEPLASLDAQRKDEVLHYLGRLRGRMAIPVIYVSHQPEEIVALADAVVHIQAGRVTARDSLELFRRRLAAGEAHSAGGA</sequence>
<evidence type="ECO:0000313" key="5">
    <source>
        <dbReference type="Proteomes" id="UP000009047"/>
    </source>
</evidence>
<reference evidence="4 5" key="1">
    <citation type="journal article" date="2010" name="Stand. Genomic Sci.">
        <title>Complete genome sequence of Desulfarculus baarsii type strain (2st14).</title>
        <authorList>
            <person name="Sun H."/>
            <person name="Spring S."/>
            <person name="Lapidus A."/>
            <person name="Davenport K."/>
            <person name="Del Rio T.G."/>
            <person name="Tice H."/>
            <person name="Nolan M."/>
            <person name="Copeland A."/>
            <person name="Cheng J.F."/>
            <person name="Lucas S."/>
            <person name="Tapia R."/>
            <person name="Goodwin L."/>
            <person name="Pitluck S."/>
            <person name="Ivanova N."/>
            <person name="Pagani I."/>
            <person name="Mavromatis K."/>
            <person name="Ovchinnikova G."/>
            <person name="Pati A."/>
            <person name="Chen A."/>
            <person name="Palaniappan K."/>
            <person name="Hauser L."/>
            <person name="Chang Y.J."/>
            <person name="Jeffries C.D."/>
            <person name="Detter J.C."/>
            <person name="Han C."/>
            <person name="Rohde M."/>
            <person name="Brambilla E."/>
            <person name="Goker M."/>
            <person name="Woyke T."/>
            <person name="Bristow J."/>
            <person name="Eisen J.A."/>
            <person name="Markowitz V."/>
            <person name="Hugenholtz P."/>
            <person name="Kyrpides N.C."/>
            <person name="Klenk H.P."/>
            <person name="Land M."/>
        </authorList>
    </citation>
    <scope>NUCLEOTIDE SEQUENCE [LARGE SCALE GENOMIC DNA]</scope>
    <source>
        <strain evidence="5">ATCC 33931 / DSM 2075 / LMG 7858 / VKM B-1802 / 2st14</strain>
    </source>
</reference>
<protein>
    <submittedName>
        <fullName evidence="4">Molybdate ABC transporter, ATPase subunit</fullName>
    </submittedName>
</protein>